<evidence type="ECO:0000313" key="3">
    <source>
        <dbReference type="EMBL" id="ATY66084.1"/>
    </source>
</evidence>
<keyword evidence="3" id="KW-0808">Transferase</keyword>
<gene>
    <name evidence="3" type="ORF">A9K55_001977</name>
</gene>
<comment type="similarity">
    <text evidence="1">Belongs to the lysine N-acyltransferase MbtK family.</text>
</comment>
<dbReference type="Proteomes" id="UP000323067">
    <property type="component" value="Chromosome iii"/>
</dbReference>
<proteinExistence type="inferred from homology"/>
<dbReference type="EMBL" id="CP023326">
    <property type="protein sequence ID" value="ATY66084.1"/>
    <property type="molecule type" value="Genomic_DNA"/>
</dbReference>
<dbReference type="SUPFAM" id="SSF55729">
    <property type="entry name" value="Acyl-CoA N-acyltransferases (Nat)"/>
    <property type="match status" value="1"/>
</dbReference>
<dbReference type="AlphaFoldDB" id="A0A2H4SSJ7"/>
<dbReference type="VEuPathDB" id="FungiDB:A9K55_001977"/>
<evidence type="ECO:0000313" key="4">
    <source>
        <dbReference type="Proteomes" id="UP000323067"/>
    </source>
</evidence>
<feature type="region of interest" description="Disordered" evidence="2">
    <location>
        <begin position="245"/>
        <end position="276"/>
    </location>
</feature>
<evidence type="ECO:0000256" key="2">
    <source>
        <dbReference type="SAM" id="MobiDB-lite"/>
    </source>
</evidence>
<dbReference type="Pfam" id="PF13523">
    <property type="entry name" value="Acetyltransf_8"/>
    <property type="match status" value="1"/>
</dbReference>
<organism evidence="3 4">
    <name type="scientific">Cordyceps militaris</name>
    <name type="common">Caterpillar fungus</name>
    <name type="synonym">Clavaria militaris</name>
    <dbReference type="NCBI Taxonomy" id="73501"/>
    <lineage>
        <taxon>Eukaryota</taxon>
        <taxon>Fungi</taxon>
        <taxon>Dikarya</taxon>
        <taxon>Ascomycota</taxon>
        <taxon>Pezizomycotina</taxon>
        <taxon>Sordariomycetes</taxon>
        <taxon>Hypocreomycetidae</taxon>
        <taxon>Hypocreales</taxon>
        <taxon>Cordycipitaceae</taxon>
        <taxon>Cordyceps</taxon>
    </lineage>
</organism>
<dbReference type="PANTHER" id="PTHR31438">
    <property type="entry name" value="LYSINE N-ACYLTRANSFERASE C17G9.06C-RELATED"/>
    <property type="match status" value="1"/>
</dbReference>
<feature type="compositionally biased region" description="Polar residues" evidence="2">
    <location>
        <begin position="247"/>
        <end position="259"/>
    </location>
</feature>
<dbReference type="VEuPathDB" id="FungiDB:CCM_08585"/>
<name>A0A2H4SSJ7_CORMI</name>
<dbReference type="PANTHER" id="PTHR31438:SF1">
    <property type="entry name" value="LYSINE N-ACYLTRANSFERASE C17G9.06C-RELATED"/>
    <property type="match status" value="1"/>
</dbReference>
<reference evidence="3 4" key="1">
    <citation type="journal article" date="2017" name="BMC Genomics">
        <title>Chromosome level assembly and secondary metabolite potential of the parasitic fungus Cordyceps militaris.</title>
        <authorList>
            <person name="Kramer G.J."/>
            <person name="Nodwell J.R."/>
        </authorList>
    </citation>
    <scope>NUCLEOTIDE SEQUENCE [LARGE SCALE GENOMIC DNA]</scope>
    <source>
        <strain evidence="3 4">ATCC 34164</strain>
    </source>
</reference>
<dbReference type="Gene3D" id="3.40.630.30">
    <property type="match status" value="1"/>
</dbReference>
<dbReference type="InterPro" id="IPR016181">
    <property type="entry name" value="Acyl_CoA_acyltransferase"/>
</dbReference>
<protein>
    <submittedName>
        <fullName evidence="3">Acyl-N-acyltransferase</fullName>
    </submittedName>
</protein>
<dbReference type="GO" id="GO:0016410">
    <property type="term" value="F:N-acyltransferase activity"/>
    <property type="evidence" value="ECO:0007669"/>
    <property type="project" value="TreeGrafter"/>
</dbReference>
<keyword evidence="3" id="KW-0012">Acyltransferase</keyword>
<dbReference type="OrthoDB" id="448427at2759"/>
<feature type="region of interest" description="Disordered" evidence="2">
    <location>
        <begin position="59"/>
        <end position="80"/>
    </location>
</feature>
<sequence>MTPETIYLPDGQTYTVSPVFGGVAFKSNDLTHESHFPVGWNIVLHTEEERVVFGDEAAAPVNGEGGHHHPEAAGGGDAMHTDDLSAAAAAPKRKKRVRPFAQPTRQNDTLFISALSTPSSHEYGPPASPTRQMAMILWVSLYWYFHQPEPSPHMSTEASHATPDSAKPMGDWRITIQRDGVLRGRNLIPKLERMGLLATESTEVGTSLDDGDETWSRMFVSQRMFWQMPPNLFLFTLKPVKGPPSPWTGSAVSPNSSRPGSPAAYSATPHFTPRAESPQLGVTRLYNDLPGAPTPTSLAAGVSAAHPITPFFSTSHLPTYYPPLTLQYTFTDNLRHPLRPKPPRMGELFYSRFLPSVGRYLSFRVASLSPEPVPYFGPRGPNPPDHPGLTSLSDSELLASWFAKPRVGAFWGACTPEFLPTVLKAKHSFPAIGLWDGVPFGYFEIYWVKEDILGRVLGGEAGDFDRGLHVLVGEEWARGRASEWMTSLVHWCFTTDMRTMNICLEPRIDNERILKHLDESGFGRERQISFPHKQSWYVRLRRETWTGPLL</sequence>
<accession>A0A2H4SSJ7</accession>
<evidence type="ECO:0000256" key="1">
    <source>
        <dbReference type="ARBA" id="ARBA00009893"/>
    </source>
</evidence>